<dbReference type="SUPFAM" id="SSF140356">
    <property type="entry name" value="PPK N-terminal domain-like"/>
    <property type="match status" value="1"/>
</dbReference>
<comment type="function">
    <text evidence="6 7">Catalyzes the reversible transfer of the terminal phosphate of ATP to form a long-chain polyphosphate (polyP).</text>
</comment>
<feature type="binding site" evidence="6">
    <location>
        <position position="377"/>
    </location>
    <ligand>
        <name>Mg(2+)</name>
        <dbReference type="ChEBI" id="CHEBI:18420"/>
    </ligand>
</feature>
<organism evidence="13 14">
    <name type="scientific">Intestinimonas butyriciproducens</name>
    <dbReference type="NCBI Taxonomy" id="1297617"/>
    <lineage>
        <taxon>Bacteria</taxon>
        <taxon>Bacillati</taxon>
        <taxon>Bacillota</taxon>
        <taxon>Clostridia</taxon>
        <taxon>Eubacteriales</taxon>
        <taxon>Intestinimonas</taxon>
    </lineage>
</organism>
<dbReference type="InterPro" id="IPR025198">
    <property type="entry name" value="PPK_N_dom"/>
</dbReference>
<evidence type="ECO:0000313" key="14">
    <source>
        <dbReference type="Proteomes" id="UP000064844"/>
    </source>
</evidence>
<dbReference type="CDD" id="cd09169">
    <property type="entry name" value="PLDc_PPK1_C2_unchar"/>
    <property type="match status" value="1"/>
</dbReference>
<dbReference type="HAMAP" id="MF_00347">
    <property type="entry name" value="Polyphosphate_kinase"/>
    <property type="match status" value="1"/>
</dbReference>
<reference evidence="14" key="2">
    <citation type="submission" date="2015-04" db="EMBL/GenBank/DDBJ databases">
        <title>A butyrogenic pathway from the amino acid lysine in a human gut commensal.</title>
        <authorList>
            <person name="de Vos W.M."/>
            <person name="Bui N.T.P."/>
            <person name="Plugge C.M."/>
            <person name="Ritari J."/>
        </authorList>
    </citation>
    <scope>NUCLEOTIDE SEQUENCE [LARGE SCALE GENOMIC DNA]</scope>
    <source>
        <strain evidence="14">AF211</strain>
    </source>
</reference>
<keyword evidence="6" id="KW-0479">Metal-binding</keyword>
<evidence type="ECO:0000256" key="4">
    <source>
        <dbReference type="ARBA" id="ARBA00022777"/>
    </source>
</evidence>
<dbReference type="GO" id="GO:0046872">
    <property type="term" value="F:metal ion binding"/>
    <property type="evidence" value="ECO:0007669"/>
    <property type="project" value="UniProtKB-KW"/>
</dbReference>
<evidence type="ECO:0000256" key="3">
    <source>
        <dbReference type="ARBA" id="ARBA00022741"/>
    </source>
</evidence>
<evidence type="ECO:0000259" key="11">
    <source>
        <dbReference type="Pfam" id="PF13090"/>
    </source>
</evidence>
<dbReference type="SUPFAM" id="SSF143724">
    <property type="entry name" value="PHP14-like"/>
    <property type="match status" value="1"/>
</dbReference>
<dbReference type="PIRSF" id="PIRSF015589">
    <property type="entry name" value="PP_kinase"/>
    <property type="match status" value="1"/>
</dbReference>
<dbReference type="SUPFAM" id="SSF56024">
    <property type="entry name" value="Phospholipase D/nuclease"/>
    <property type="match status" value="2"/>
</dbReference>
<keyword evidence="4 6" id="KW-0418">Kinase</keyword>
<dbReference type="GO" id="GO:0008976">
    <property type="term" value="F:polyphosphate kinase activity"/>
    <property type="evidence" value="ECO:0007669"/>
    <property type="project" value="UniProtKB-UniRule"/>
</dbReference>
<sequence>MSVQTLDFSYTQDRELSWLRFNERVMEEARDESVPLFERLKFAAIFTSNLDEFFMIRVGSIYDLTLIKQTHVDTKSGLTPAQQLAAIFQAVGPLYKQRDKLMAQLETRLRTCNICNLTVQELDVKERKQCERYFRDYVLPILSPQVVDAHHPFPHLPSKTLNIAVSLKRDGESCFGIVPIPKSVPAYLRLNERGLRYVLIEQLVLEYVGDIFDQYAVESKAVISVTRNADISPEDEDYDVNDDYRQHMRKVLKKRSRLAPVRLEVQGNASDALVSHLLERLHLSREQAFHSKSPLAMGYVYSLEGQLPGESRAALCYEPFTPKFPMGLSRSEKILPQVLRHDALLFYPFHSMDPFLQLIREAANDPNVLSIKITIYRLASKAKLIEYLAAAAENGKDVSVLMELRARFDEQNNISWAERLEDAGCTVQYGFEGVKVHSKICLITRRERGNIQHITQVGTGNYNEKTAKLYTDLCLITSNPAIGADAATFFQNMSTSNLEGEYRHLLVAPNGLKNRLVSLIDGEIAKARAGKPAHIFIKCNSVTDRDLIDKFSEASQAGVDIVLNVRGICCLRPGVPGKTDRIRVFSIVGRYLEHPRIFAFGVGKEARLYIGSADLMTRNTERRVEIACPVLDEGIRRQIAHYVDVLCRDNVKARLMGSDGHYFPVPDRGEASLDAQAAFMEEAARQEPAPGSVSPAPERRKGFFAAVLDRLKSRS</sequence>
<feature type="binding site" evidence="6">
    <location>
        <position position="49"/>
    </location>
    <ligand>
        <name>ATP</name>
        <dbReference type="ChEBI" id="CHEBI:30616"/>
    </ligand>
</feature>
<evidence type="ECO:0000256" key="2">
    <source>
        <dbReference type="ARBA" id="ARBA00022679"/>
    </source>
</evidence>
<evidence type="ECO:0000256" key="1">
    <source>
        <dbReference type="ARBA" id="ARBA00022553"/>
    </source>
</evidence>
<dbReference type="Pfam" id="PF17941">
    <property type="entry name" value="PP_kinase_C_1"/>
    <property type="match status" value="1"/>
</dbReference>
<name>A0A0S2W5H4_9FIRM</name>
<comment type="cofactor">
    <cofactor evidence="6">
        <name>Mg(2+)</name>
        <dbReference type="ChEBI" id="CHEBI:18420"/>
    </cofactor>
</comment>
<dbReference type="InterPro" id="IPR003414">
    <property type="entry name" value="PP_kinase"/>
</dbReference>
<feature type="active site" description="Phosphohistidine intermediate" evidence="6">
    <location>
        <position position="437"/>
    </location>
</feature>
<dbReference type="EMBL" id="CP011307">
    <property type="protein sequence ID" value="ALP94555.1"/>
    <property type="molecule type" value="Genomic_DNA"/>
</dbReference>
<proteinExistence type="inferred from homology"/>
<dbReference type="InterPro" id="IPR024953">
    <property type="entry name" value="PP_kinase_middle"/>
</dbReference>
<dbReference type="Pfam" id="PF02503">
    <property type="entry name" value="PP_kinase"/>
    <property type="match status" value="1"/>
</dbReference>
<dbReference type="InterPro" id="IPR025200">
    <property type="entry name" value="PPK_C_dom2"/>
</dbReference>
<dbReference type="GO" id="GO:0009358">
    <property type="term" value="C:polyphosphate kinase complex"/>
    <property type="evidence" value="ECO:0007669"/>
    <property type="project" value="InterPro"/>
</dbReference>
<feature type="region of interest" description="Disordered" evidence="8">
    <location>
        <begin position="681"/>
        <end position="700"/>
    </location>
</feature>
<comment type="catalytic activity">
    <reaction evidence="6 7">
        <text>[phosphate](n) + ATP = [phosphate](n+1) + ADP</text>
        <dbReference type="Rhea" id="RHEA:19573"/>
        <dbReference type="Rhea" id="RHEA-COMP:9859"/>
        <dbReference type="Rhea" id="RHEA-COMP:14280"/>
        <dbReference type="ChEBI" id="CHEBI:16838"/>
        <dbReference type="ChEBI" id="CHEBI:30616"/>
        <dbReference type="ChEBI" id="CHEBI:456216"/>
        <dbReference type="EC" id="2.7.4.1"/>
    </reaction>
</comment>
<dbReference type="KEGG" id="ibu:IB211_02164"/>
<feature type="domain" description="Polyphosphate kinase N-terminal" evidence="10">
    <location>
        <begin position="13"/>
        <end position="114"/>
    </location>
</feature>
<dbReference type="PANTHER" id="PTHR30218">
    <property type="entry name" value="POLYPHOSPHATE KINASE"/>
    <property type="match status" value="1"/>
</dbReference>
<keyword evidence="3 6" id="KW-0547">Nucleotide-binding</keyword>
<evidence type="ECO:0000259" key="9">
    <source>
        <dbReference type="Pfam" id="PF02503"/>
    </source>
</evidence>
<evidence type="ECO:0000256" key="5">
    <source>
        <dbReference type="ARBA" id="ARBA00022840"/>
    </source>
</evidence>
<dbReference type="Gene3D" id="3.30.1840.10">
    <property type="entry name" value="Polyphosphate kinase middle domain"/>
    <property type="match status" value="1"/>
</dbReference>
<dbReference type="NCBIfam" id="TIGR03705">
    <property type="entry name" value="poly_P_kin"/>
    <property type="match status" value="1"/>
</dbReference>
<gene>
    <name evidence="6" type="primary">ppk</name>
    <name evidence="13" type="ORF">IB211_02164</name>
</gene>
<dbReference type="GO" id="GO:0005524">
    <property type="term" value="F:ATP binding"/>
    <property type="evidence" value="ECO:0007669"/>
    <property type="project" value="UniProtKB-KW"/>
</dbReference>
<feature type="binding site" evidence="6">
    <location>
        <position position="594"/>
    </location>
    <ligand>
        <name>ATP</name>
        <dbReference type="ChEBI" id="CHEBI:30616"/>
    </ligand>
</feature>
<keyword evidence="1 6" id="KW-0597">Phosphoprotein</keyword>
<dbReference type="EC" id="2.7.4.1" evidence="6 7"/>
<keyword evidence="6" id="KW-0460">Magnesium</keyword>
<feature type="binding site" evidence="6">
    <location>
        <position position="470"/>
    </location>
    <ligand>
        <name>ATP</name>
        <dbReference type="ChEBI" id="CHEBI:30616"/>
    </ligand>
</feature>
<evidence type="ECO:0000256" key="6">
    <source>
        <dbReference type="HAMAP-Rule" id="MF_00347"/>
    </source>
</evidence>
<dbReference type="PATRIC" id="fig|1297617.4.peg.2231"/>
<dbReference type="Gene3D" id="3.30.870.10">
    <property type="entry name" value="Endonuclease Chain A"/>
    <property type="match status" value="2"/>
</dbReference>
<dbReference type="InterPro" id="IPR036830">
    <property type="entry name" value="PP_kinase_middle_dom_sf"/>
</dbReference>
<evidence type="ECO:0000259" key="10">
    <source>
        <dbReference type="Pfam" id="PF13089"/>
    </source>
</evidence>
<feature type="domain" description="Polyphosphate kinase C-terminal" evidence="12">
    <location>
        <begin position="334"/>
        <end position="496"/>
    </location>
</feature>
<dbReference type="Pfam" id="PF13090">
    <property type="entry name" value="PP_kinase_C"/>
    <property type="match status" value="1"/>
</dbReference>
<evidence type="ECO:0000256" key="7">
    <source>
        <dbReference type="RuleBase" id="RU003800"/>
    </source>
</evidence>
<feature type="domain" description="Polyphosphate kinase C-terminal" evidence="11">
    <location>
        <begin position="505"/>
        <end position="676"/>
    </location>
</feature>
<keyword evidence="5 6" id="KW-0067">ATP-binding</keyword>
<dbReference type="InterPro" id="IPR041108">
    <property type="entry name" value="PP_kinase_C_1"/>
</dbReference>
<dbReference type="Gene3D" id="1.20.58.310">
    <property type="entry name" value="Polyphosphate kinase N-terminal domain"/>
    <property type="match status" value="1"/>
</dbReference>
<dbReference type="GO" id="GO:0006799">
    <property type="term" value="P:polyphosphate biosynthetic process"/>
    <property type="evidence" value="ECO:0007669"/>
    <property type="project" value="UniProtKB-UniRule"/>
</dbReference>
<comment type="similarity">
    <text evidence="6 7">Belongs to the polyphosphate kinase 1 (PPK1) family.</text>
</comment>
<protein>
    <recommendedName>
        <fullName evidence="6 7">Polyphosphate kinase</fullName>
        <ecNumber evidence="6 7">2.7.4.1</ecNumber>
    </recommendedName>
    <alternativeName>
        <fullName evidence="6">ATP-polyphosphate phosphotransferase</fullName>
    </alternativeName>
    <alternativeName>
        <fullName evidence="6">Polyphosphoric acid kinase</fullName>
    </alternativeName>
</protein>
<comment type="PTM">
    <text evidence="6 7">An intermediate of this reaction is the autophosphorylated ppk in which a phosphate is covalently linked to a histidine residue through a N-P bond.</text>
</comment>
<accession>A0A0S2W5H4</accession>
<dbReference type="STRING" id="1297617.IB211_02164"/>
<dbReference type="Pfam" id="PF13089">
    <property type="entry name" value="PP_kinase_N"/>
    <property type="match status" value="1"/>
</dbReference>
<evidence type="ECO:0000259" key="12">
    <source>
        <dbReference type="Pfam" id="PF17941"/>
    </source>
</evidence>
<dbReference type="eggNOG" id="COG0855">
    <property type="taxonomic scope" value="Bacteria"/>
</dbReference>
<reference evidence="13 14" key="1">
    <citation type="journal article" date="2015" name="Nat. Commun.">
        <title>Production of butyrate from lysine and the Amadori product fructoselysine by a human gut commensal.</title>
        <authorList>
            <person name="Bui T.P."/>
            <person name="Ritari J."/>
            <person name="Boeren S."/>
            <person name="de Waard P."/>
            <person name="Plugge C.M."/>
            <person name="de Vos W.M."/>
        </authorList>
    </citation>
    <scope>NUCLEOTIDE SEQUENCE [LARGE SCALE GENOMIC DNA]</scope>
    <source>
        <strain evidence="13 14">AF211</strain>
    </source>
</reference>
<evidence type="ECO:0000313" key="13">
    <source>
        <dbReference type="EMBL" id="ALP94555.1"/>
    </source>
</evidence>
<dbReference type="NCBIfam" id="NF003917">
    <property type="entry name" value="PRK05443.1-1"/>
    <property type="match status" value="1"/>
</dbReference>
<feature type="binding site" evidence="6">
    <location>
        <position position="407"/>
    </location>
    <ligand>
        <name>Mg(2+)</name>
        <dbReference type="ChEBI" id="CHEBI:18420"/>
    </ligand>
</feature>
<dbReference type="InterPro" id="IPR036832">
    <property type="entry name" value="PPK_N_dom_sf"/>
</dbReference>
<keyword evidence="2 6" id="KW-0808">Transferase</keyword>
<dbReference type="NCBIfam" id="NF003921">
    <property type="entry name" value="PRK05443.2-2"/>
    <property type="match status" value="1"/>
</dbReference>
<dbReference type="CDD" id="cd09166">
    <property type="entry name" value="PLDc_PPK1_C1_unchar"/>
    <property type="match status" value="1"/>
</dbReference>
<dbReference type="Proteomes" id="UP000064844">
    <property type="component" value="Chromosome"/>
</dbReference>
<dbReference type="AlphaFoldDB" id="A0A0S2W5H4"/>
<dbReference type="RefSeq" id="WP_058118768.1">
    <property type="nucleotide sequence ID" value="NZ_CP011307.1"/>
</dbReference>
<evidence type="ECO:0000256" key="8">
    <source>
        <dbReference type="SAM" id="MobiDB-lite"/>
    </source>
</evidence>
<feature type="domain" description="Polyphosphate kinase middle" evidence="9">
    <location>
        <begin position="126"/>
        <end position="302"/>
    </location>
</feature>
<dbReference type="PANTHER" id="PTHR30218:SF0">
    <property type="entry name" value="POLYPHOSPHATE KINASE"/>
    <property type="match status" value="1"/>
</dbReference>
<keyword evidence="14" id="KW-1185">Reference proteome</keyword>
<feature type="binding site" evidence="6">
    <location>
        <position position="566"/>
    </location>
    <ligand>
        <name>ATP</name>
        <dbReference type="ChEBI" id="CHEBI:30616"/>
    </ligand>
</feature>